<dbReference type="EMBL" id="CANHGI010000005">
    <property type="protein sequence ID" value="CAI5451646.1"/>
    <property type="molecule type" value="Genomic_DNA"/>
</dbReference>
<protein>
    <submittedName>
        <fullName evidence="1">Uncharacterized protein</fullName>
    </submittedName>
</protein>
<sequence>MIFEIPIDRLEAMKSVPSRTPGVMVLQRKAEREVIQAISEAQTTPSVRPFSFSTSARQFQPPPLKRAFTSPVLQVQNLSRKSSSSSRTNSITDLFKNLRVQATALQATVSVSMQQLA</sequence>
<reference evidence="1" key="1">
    <citation type="submission" date="2022-11" db="EMBL/GenBank/DDBJ databases">
        <authorList>
            <person name="Kikuchi T."/>
        </authorList>
    </citation>
    <scope>NUCLEOTIDE SEQUENCE</scope>
    <source>
        <strain evidence="1">PS1010</strain>
    </source>
</reference>
<accession>A0A9P1N855</accession>
<proteinExistence type="predicted"/>
<name>A0A9P1N855_9PELO</name>
<organism evidence="1 2">
    <name type="scientific">Caenorhabditis angaria</name>
    <dbReference type="NCBI Taxonomy" id="860376"/>
    <lineage>
        <taxon>Eukaryota</taxon>
        <taxon>Metazoa</taxon>
        <taxon>Ecdysozoa</taxon>
        <taxon>Nematoda</taxon>
        <taxon>Chromadorea</taxon>
        <taxon>Rhabditida</taxon>
        <taxon>Rhabditina</taxon>
        <taxon>Rhabditomorpha</taxon>
        <taxon>Rhabditoidea</taxon>
        <taxon>Rhabditidae</taxon>
        <taxon>Peloderinae</taxon>
        <taxon>Caenorhabditis</taxon>
    </lineage>
</organism>
<dbReference type="Proteomes" id="UP001152747">
    <property type="component" value="Unassembled WGS sequence"/>
</dbReference>
<comment type="caution">
    <text evidence="1">The sequence shown here is derived from an EMBL/GenBank/DDBJ whole genome shotgun (WGS) entry which is preliminary data.</text>
</comment>
<gene>
    <name evidence="1" type="ORF">CAMP_LOCUS14283</name>
</gene>
<evidence type="ECO:0000313" key="2">
    <source>
        <dbReference type="Proteomes" id="UP001152747"/>
    </source>
</evidence>
<evidence type="ECO:0000313" key="1">
    <source>
        <dbReference type="EMBL" id="CAI5451646.1"/>
    </source>
</evidence>
<keyword evidence="2" id="KW-1185">Reference proteome</keyword>
<dbReference type="AlphaFoldDB" id="A0A9P1N855"/>